<keyword evidence="10" id="KW-1185">Reference proteome</keyword>
<evidence type="ECO:0000313" key="10">
    <source>
        <dbReference type="Proteomes" id="UP000235036"/>
    </source>
</evidence>
<dbReference type="InterPro" id="IPR011990">
    <property type="entry name" value="TPR-like_helical_dom_sf"/>
</dbReference>
<evidence type="ECO:0000259" key="8">
    <source>
        <dbReference type="PROSITE" id="PS50011"/>
    </source>
</evidence>
<accession>A0A2N6JWN1</accession>
<dbReference type="PANTHER" id="PTHR44943:SF4">
    <property type="entry name" value="TPR REPEAT-CONTAINING PROTEIN MJ0798"/>
    <property type="match status" value="1"/>
</dbReference>
<dbReference type="InterPro" id="IPR017441">
    <property type="entry name" value="Protein_kinase_ATP_BS"/>
</dbReference>
<evidence type="ECO:0000256" key="3">
    <source>
        <dbReference type="ARBA" id="ARBA00022803"/>
    </source>
</evidence>
<dbReference type="SMART" id="SM00028">
    <property type="entry name" value="TPR"/>
    <property type="match status" value="10"/>
</dbReference>
<keyword evidence="9" id="KW-0723">Serine/threonine-protein kinase</keyword>
<keyword evidence="9" id="KW-0418">Kinase</keyword>
<evidence type="ECO:0000256" key="5">
    <source>
        <dbReference type="PROSITE-ProRule" id="PRU00339"/>
    </source>
</evidence>
<organism evidence="9 10">
    <name type="scientific">Fischerella muscicola CCMEE 5323</name>
    <dbReference type="NCBI Taxonomy" id="2019572"/>
    <lineage>
        <taxon>Bacteria</taxon>
        <taxon>Bacillati</taxon>
        <taxon>Cyanobacteriota</taxon>
        <taxon>Cyanophyceae</taxon>
        <taxon>Nostocales</taxon>
        <taxon>Hapalosiphonaceae</taxon>
        <taxon>Fischerella</taxon>
    </lineage>
</organism>
<dbReference type="GO" id="GO:0004674">
    <property type="term" value="F:protein serine/threonine kinase activity"/>
    <property type="evidence" value="ECO:0007669"/>
    <property type="project" value="UniProtKB-KW"/>
</dbReference>
<keyword evidence="1" id="KW-0677">Repeat</keyword>
<dbReference type="CDD" id="cd14014">
    <property type="entry name" value="STKc_PknB_like"/>
    <property type="match status" value="1"/>
</dbReference>
<dbReference type="InterPro" id="IPR008271">
    <property type="entry name" value="Ser/Thr_kinase_AS"/>
</dbReference>
<dbReference type="AlphaFoldDB" id="A0A2N6JWN1"/>
<evidence type="ECO:0000256" key="1">
    <source>
        <dbReference type="ARBA" id="ARBA00022737"/>
    </source>
</evidence>
<gene>
    <name evidence="9" type="ORF">CEN44_24600</name>
</gene>
<evidence type="ECO:0000256" key="7">
    <source>
        <dbReference type="SAM" id="Phobius"/>
    </source>
</evidence>
<dbReference type="PROSITE" id="PS50005">
    <property type="entry name" value="TPR"/>
    <property type="match status" value="3"/>
</dbReference>
<dbReference type="InterPro" id="IPR011009">
    <property type="entry name" value="Kinase-like_dom_sf"/>
</dbReference>
<keyword evidence="3 5" id="KW-0802">TPR repeat</keyword>
<protein>
    <submittedName>
        <fullName evidence="9">Serine/threonine protein kinase</fullName>
    </submittedName>
</protein>
<dbReference type="Pfam" id="PF00069">
    <property type="entry name" value="Pkinase"/>
    <property type="match status" value="1"/>
</dbReference>
<keyword evidence="7" id="KW-0472">Membrane</keyword>
<evidence type="ECO:0000313" key="9">
    <source>
        <dbReference type="EMBL" id="PLZ84515.1"/>
    </source>
</evidence>
<reference evidence="9 10" key="1">
    <citation type="submission" date="2017-08" db="EMBL/GenBank/DDBJ databases">
        <title>Genomes of Fischerella (Mastigocladus) sp. strains.</title>
        <authorList>
            <person name="Miller S.R."/>
        </authorList>
    </citation>
    <scope>NUCLEOTIDE SEQUENCE [LARGE SCALE GENOMIC DNA]</scope>
    <source>
        <strain evidence="9 10">CCMEE 5323</strain>
    </source>
</reference>
<dbReference type="PROSITE" id="PS00108">
    <property type="entry name" value="PROTEIN_KINASE_ST"/>
    <property type="match status" value="1"/>
</dbReference>
<keyword evidence="9" id="KW-0808">Transferase</keyword>
<dbReference type="PROSITE" id="PS50293">
    <property type="entry name" value="TPR_REGION"/>
    <property type="match status" value="1"/>
</dbReference>
<dbReference type="PROSITE" id="PS00107">
    <property type="entry name" value="PROTEIN_KINASE_ATP"/>
    <property type="match status" value="1"/>
</dbReference>
<dbReference type="Proteomes" id="UP000235036">
    <property type="component" value="Unassembled WGS sequence"/>
</dbReference>
<evidence type="ECO:0000256" key="2">
    <source>
        <dbReference type="ARBA" id="ARBA00022741"/>
    </source>
</evidence>
<dbReference type="InterPro" id="IPR019734">
    <property type="entry name" value="TPR_rpt"/>
</dbReference>
<evidence type="ECO:0000256" key="4">
    <source>
        <dbReference type="ARBA" id="ARBA00022840"/>
    </source>
</evidence>
<dbReference type="Pfam" id="PF14559">
    <property type="entry name" value="TPR_19"/>
    <property type="match status" value="1"/>
</dbReference>
<dbReference type="EMBL" id="NRQW01000587">
    <property type="protein sequence ID" value="PLZ84515.1"/>
    <property type="molecule type" value="Genomic_DNA"/>
</dbReference>
<feature type="domain" description="Protein kinase" evidence="8">
    <location>
        <begin position="13"/>
        <end position="264"/>
    </location>
</feature>
<dbReference type="GO" id="GO:0005524">
    <property type="term" value="F:ATP binding"/>
    <property type="evidence" value="ECO:0007669"/>
    <property type="project" value="UniProtKB-UniRule"/>
</dbReference>
<evidence type="ECO:0000256" key="6">
    <source>
        <dbReference type="PROSITE-ProRule" id="PRU10141"/>
    </source>
</evidence>
<dbReference type="SUPFAM" id="SSF48439">
    <property type="entry name" value="Protein prenylyltransferase"/>
    <property type="match status" value="1"/>
</dbReference>
<feature type="binding site" evidence="6">
    <location>
        <position position="43"/>
    </location>
    <ligand>
        <name>ATP</name>
        <dbReference type="ChEBI" id="CHEBI:30616"/>
    </ligand>
</feature>
<dbReference type="PANTHER" id="PTHR44943">
    <property type="entry name" value="CELLULOSE SYNTHASE OPERON PROTEIN C"/>
    <property type="match status" value="1"/>
</dbReference>
<sequence>MTEGNNKLLCGRYQIIQELGRGGFGVTYLATDTFSNVLCAIKKLDPLNADLETAKRFFHREVNILNTLQTNQQVPKFFDYLEENNNYYIVEEYIEGTSLADLVGQKWSEQTVVNFLQQILSVLAYLHAKNIIHRDVKPSNLIIRKGDKRFVLIDFGSVKKLEKQYPSFQSSVTQTMIGTPGYAPSEQMAGRPRFNSDIYALGLTAIQLLTGMHPRELRWDEKDNILLPSDIQIDDSLAVVLTKMVHNNPDQRYQSVEAVTEDLNKTKISSPPTQPPTYYTANRRGVLANLRFLGIWQIPIVLILLAGIIACVEFIHPFIRPAYYLHEANNLLDERKGDAALEKFNYLKEIQPNSPEVWKGRGDALFILGRDFAALQSYNRAIFLQPKDQKILVKILINKGKVLYKQQNYQEALDIYEKALKSDNNNPEALSGKSLSLLALGQKQEALQYLDQLKQIRPDDPRIWQEIGFAIEQSQGRQAAKEYFQEALSSYDDILRVKKNNPIYWTDRGSILLKLNRPQDALDSYEQALKLDNNFYEALIGKGNALNLLGKPSEALFAFRQASEVRPQDYLVWFNQAILLTQTLRNHEEAIKAFDQTIALKDDFHPAWVGKALALLELKRPQEALEAIEKAKDLQPKDPDIWDIRGEILKELGKQQEANNSYYQAERLRGGMR</sequence>
<dbReference type="Gene3D" id="1.10.510.10">
    <property type="entry name" value="Transferase(Phosphotransferase) domain 1"/>
    <property type="match status" value="1"/>
</dbReference>
<dbReference type="InterPro" id="IPR051685">
    <property type="entry name" value="Ycf3/AcsC/BcsC/TPR_MFPF"/>
</dbReference>
<dbReference type="RefSeq" id="WP_102205725.1">
    <property type="nucleotide sequence ID" value="NZ_CAWNVR010000728.1"/>
</dbReference>
<dbReference type="Pfam" id="PF13432">
    <property type="entry name" value="TPR_16"/>
    <property type="match status" value="3"/>
</dbReference>
<dbReference type="Gene3D" id="1.25.40.10">
    <property type="entry name" value="Tetratricopeptide repeat domain"/>
    <property type="match status" value="4"/>
</dbReference>
<comment type="caution">
    <text evidence="9">The sequence shown here is derived from an EMBL/GenBank/DDBJ whole genome shotgun (WGS) entry which is preliminary data.</text>
</comment>
<name>A0A2N6JWN1_FISMU</name>
<proteinExistence type="predicted"/>
<keyword evidence="7" id="KW-1133">Transmembrane helix</keyword>
<dbReference type="InterPro" id="IPR000719">
    <property type="entry name" value="Prot_kinase_dom"/>
</dbReference>
<keyword evidence="2 6" id="KW-0547">Nucleotide-binding</keyword>
<dbReference type="SMART" id="SM00220">
    <property type="entry name" value="S_TKc"/>
    <property type="match status" value="1"/>
</dbReference>
<feature type="repeat" description="TPR" evidence="5">
    <location>
        <begin position="502"/>
        <end position="535"/>
    </location>
</feature>
<feature type="repeat" description="TPR" evidence="5">
    <location>
        <begin position="355"/>
        <end position="388"/>
    </location>
</feature>
<feature type="transmembrane region" description="Helical" evidence="7">
    <location>
        <begin position="293"/>
        <end position="315"/>
    </location>
</feature>
<keyword evidence="7" id="KW-0812">Transmembrane</keyword>
<dbReference type="SUPFAM" id="SSF48452">
    <property type="entry name" value="TPR-like"/>
    <property type="match status" value="1"/>
</dbReference>
<dbReference type="SUPFAM" id="SSF56112">
    <property type="entry name" value="Protein kinase-like (PK-like)"/>
    <property type="match status" value="1"/>
</dbReference>
<dbReference type="PROSITE" id="PS50011">
    <property type="entry name" value="PROTEIN_KINASE_DOM"/>
    <property type="match status" value="1"/>
</dbReference>
<feature type="repeat" description="TPR" evidence="5">
    <location>
        <begin position="393"/>
        <end position="426"/>
    </location>
</feature>
<keyword evidence="4 6" id="KW-0067">ATP-binding</keyword>